<proteinExistence type="predicted"/>
<protein>
    <submittedName>
        <fullName evidence="1">Transcriptional regulator, CopG/Arc/MetJ family</fullName>
    </submittedName>
</protein>
<accession>B1Y933</accession>
<dbReference type="EMBL" id="CP001014">
    <property type="protein sequence ID" value="ACB40262.1"/>
    <property type="molecule type" value="Genomic_DNA"/>
</dbReference>
<dbReference type="GeneID" id="6165157"/>
<dbReference type="OrthoDB" id="56938at2157"/>
<name>B1Y933_PYRNV</name>
<keyword evidence="2" id="KW-1185">Reference proteome</keyword>
<dbReference type="RefSeq" id="WP_012350681.1">
    <property type="nucleotide sequence ID" value="NC_010525.1"/>
</dbReference>
<evidence type="ECO:0000313" key="1">
    <source>
        <dbReference type="EMBL" id="ACB40262.1"/>
    </source>
</evidence>
<evidence type="ECO:0000313" key="2">
    <source>
        <dbReference type="Proteomes" id="UP000001694"/>
    </source>
</evidence>
<dbReference type="InterPro" id="IPR010985">
    <property type="entry name" value="Ribbon_hlx_hlx"/>
</dbReference>
<reference evidence="1" key="1">
    <citation type="submission" date="2008-03" db="EMBL/GenBank/DDBJ databases">
        <title>Complete sequence of Thermoproteus neutrophilus V24Sta.</title>
        <authorList>
            <consortium name="US DOE Joint Genome Institute"/>
            <person name="Copeland A."/>
            <person name="Lucas S."/>
            <person name="Lapidus A."/>
            <person name="Glavina del Rio T."/>
            <person name="Dalin E."/>
            <person name="Tice H."/>
            <person name="Bruce D."/>
            <person name="Goodwin L."/>
            <person name="Pitluck S."/>
            <person name="Sims D."/>
            <person name="Brettin T."/>
            <person name="Detter J.C."/>
            <person name="Han C."/>
            <person name="Kuske C.R."/>
            <person name="Schmutz J."/>
            <person name="Larimer F."/>
            <person name="Land M."/>
            <person name="Hauser L."/>
            <person name="Kyrpides N."/>
            <person name="Mikhailova N."/>
            <person name="Biddle J.F."/>
            <person name="Zhang Z."/>
            <person name="Fitz-Gibbon S.T."/>
            <person name="Lowe T.M."/>
            <person name="Saltikov C."/>
            <person name="House C.H."/>
            <person name="Richardson P."/>
        </authorList>
    </citation>
    <scope>NUCLEOTIDE SEQUENCE [LARGE SCALE GENOMIC DNA]</scope>
    <source>
        <strain evidence="1">V24Sta</strain>
    </source>
</reference>
<dbReference type="GO" id="GO:0006355">
    <property type="term" value="P:regulation of DNA-templated transcription"/>
    <property type="evidence" value="ECO:0007669"/>
    <property type="project" value="InterPro"/>
</dbReference>
<dbReference type="STRING" id="444157.Tneu_1336"/>
<gene>
    <name evidence="1" type="ordered locus">Tneu_1336</name>
</gene>
<organism evidence="1 2">
    <name type="scientific">Pyrobaculum neutrophilum (strain DSM 2338 / JCM 9278 / NBRC 100436 / V24Sta)</name>
    <name type="common">Thermoproteus neutrophilus</name>
    <dbReference type="NCBI Taxonomy" id="444157"/>
    <lineage>
        <taxon>Archaea</taxon>
        <taxon>Thermoproteota</taxon>
        <taxon>Thermoprotei</taxon>
        <taxon>Thermoproteales</taxon>
        <taxon>Thermoproteaceae</taxon>
        <taxon>Pyrobaculum</taxon>
    </lineage>
</organism>
<dbReference type="HOGENOM" id="CLU_3113213_0_0_2"/>
<dbReference type="AlphaFoldDB" id="B1Y933"/>
<dbReference type="Proteomes" id="UP000001694">
    <property type="component" value="Chromosome"/>
</dbReference>
<sequence length="50" mass="5807">MEYERSNVTTVILPKALIRKVDRLVTSGYFKNRGDAIKYAVERLLEKYSA</sequence>
<dbReference type="KEGG" id="tne:Tneu_1336"/>
<dbReference type="CDD" id="cd22231">
    <property type="entry name" value="RHH_NikR_HicB-like"/>
    <property type="match status" value="1"/>
</dbReference>
<dbReference type="eggNOG" id="arCOG01009">
    <property type="taxonomic scope" value="Archaea"/>
</dbReference>
<dbReference type="SUPFAM" id="SSF47598">
    <property type="entry name" value="Ribbon-helix-helix"/>
    <property type="match status" value="1"/>
</dbReference>